<name>A0ABU1WRV4_9BURK</name>
<dbReference type="InterPro" id="IPR055705">
    <property type="entry name" value="DUF7281"/>
</dbReference>
<dbReference type="EMBL" id="JAVDWU010000009">
    <property type="protein sequence ID" value="MDR7152040.1"/>
    <property type="molecule type" value="Genomic_DNA"/>
</dbReference>
<protein>
    <recommendedName>
        <fullName evidence="1">DUF7281 domain-containing protein</fullName>
    </recommendedName>
</protein>
<dbReference type="RefSeq" id="WP_310320389.1">
    <property type="nucleotide sequence ID" value="NZ_JAVDWU010000009.1"/>
</dbReference>
<reference evidence="2 3" key="1">
    <citation type="submission" date="2023-07" db="EMBL/GenBank/DDBJ databases">
        <title>Sorghum-associated microbial communities from plants grown in Nebraska, USA.</title>
        <authorList>
            <person name="Schachtman D."/>
        </authorList>
    </citation>
    <scope>NUCLEOTIDE SEQUENCE [LARGE SCALE GENOMIC DNA]</scope>
    <source>
        <strain evidence="2 3">4249</strain>
    </source>
</reference>
<dbReference type="Proteomes" id="UP001265700">
    <property type="component" value="Unassembled WGS sequence"/>
</dbReference>
<evidence type="ECO:0000313" key="3">
    <source>
        <dbReference type="Proteomes" id="UP001265700"/>
    </source>
</evidence>
<organism evidence="2 3">
    <name type="scientific">Hydrogenophaga palleronii</name>
    <dbReference type="NCBI Taxonomy" id="65655"/>
    <lineage>
        <taxon>Bacteria</taxon>
        <taxon>Pseudomonadati</taxon>
        <taxon>Pseudomonadota</taxon>
        <taxon>Betaproteobacteria</taxon>
        <taxon>Burkholderiales</taxon>
        <taxon>Comamonadaceae</taxon>
        <taxon>Hydrogenophaga</taxon>
    </lineage>
</organism>
<proteinExistence type="predicted"/>
<gene>
    <name evidence="2" type="ORF">J2W49_004016</name>
</gene>
<evidence type="ECO:0000259" key="1">
    <source>
        <dbReference type="Pfam" id="PF23947"/>
    </source>
</evidence>
<feature type="domain" description="DUF7281" evidence="1">
    <location>
        <begin position="110"/>
        <end position="268"/>
    </location>
</feature>
<dbReference type="Pfam" id="PF23947">
    <property type="entry name" value="DUF7281"/>
    <property type="match status" value="1"/>
</dbReference>
<accession>A0ABU1WRV4</accession>
<evidence type="ECO:0000313" key="2">
    <source>
        <dbReference type="EMBL" id="MDR7152040.1"/>
    </source>
</evidence>
<comment type="caution">
    <text evidence="2">The sequence shown here is derived from an EMBL/GenBank/DDBJ whole genome shotgun (WGS) entry which is preliminary data.</text>
</comment>
<sequence length="273" mass="30565">MNFTHYQITFLRHLASGVAAEKAATQAADFFHTQHGLGQRAGSRYLYGEIDTDRARQLLINRGIALASAVQALRRSDAANNNPGNEKSGTLSPHFDSVAIKTAHGQCLLERVPVARSGYQVVTLDQANSVRTDVLLVVENLESFRFLERNCWIDFQEKSVLAVFRGDNVLRADIATRLLESRTEPVWAYFDFDPAGLGMAARLPRLERLLLPPEGILSAAARRSNQVHLFADQMAQWATTLDADGREMLTTPWRHMQRIRMGLAQEHMDALKP</sequence>
<keyword evidence="3" id="KW-1185">Reference proteome</keyword>